<dbReference type="PROSITE" id="PS51347">
    <property type="entry name" value="PHOSPHOTRIESTERASE_2"/>
    <property type="match status" value="1"/>
</dbReference>
<feature type="binding site" evidence="5">
    <location>
        <position position="297"/>
    </location>
    <ligand>
        <name>a divalent metal cation</name>
        <dbReference type="ChEBI" id="CHEBI:60240"/>
        <label>1</label>
    </ligand>
</feature>
<keyword evidence="3" id="KW-0378">Hydrolase</keyword>
<feature type="binding site" evidence="5">
    <location>
        <position position="200"/>
    </location>
    <ligand>
        <name>a divalent metal cation</name>
        <dbReference type="ChEBI" id="CHEBI:60240"/>
        <label>2</label>
    </ligand>
</feature>
<evidence type="ECO:0000256" key="5">
    <source>
        <dbReference type="PIRSR" id="PIRSR601559-52"/>
    </source>
</evidence>
<protein>
    <recommendedName>
        <fullName evidence="1">Phosphotriesterase-related protein</fullName>
    </recommendedName>
    <alternativeName>
        <fullName evidence="4">Parathion hydrolase-related protein</fullName>
    </alternativeName>
</protein>
<organism evidence="7 8">
    <name type="scientific">Trichogramma brassicae</name>
    <dbReference type="NCBI Taxonomy" id="86971"/>
    <lineage>
        <taxon>Eukaryota</taxon>
        <taxon>Metazoa</taxon>
        <taxon>Ecdysozoa</taxon>
        <taxon>Arthropoda</taxon>
        <taxon>Hexapoda</taxon>
        <taxon>Insecta</taxon>
        <taxon>Pterygota</taxon>
        <taxon>Neoptera</taxon>
        <taxon>Endopterygota</taxon>
        <taxon>Hymenoptera</taxon>
        <taxon>Apocrita</taxon>
        <taxon>Proctotrupomorpha</taxon>
        <taxon>Chalcidoidea</taxon>
        <taxon>Trichogrammatidae</taxon>
        <taxon>Trichogramma</taxon>
    </lineage>
</organism>
<feature type="binding site" evidence="5">
    <location>
        <position position="19"/>
    </location>
    <ligand>
        <name>a divalent metal cation</name>
        <dbReference type="ChEBI" id="CHEBI:60240"/>
        <label>1</label>
    </ligand>
</feature>
<dbReference type="PANTHER" id="PTHR10819">
    <property type="entry name" value="PHOSPHOTRIESTERASE-RELATED"/>
    <property type="match status" value="1"/>
</dbReference>
<comment type="cofactor">
    <cofactor evidence="5">
        <name>a divalent metal cation</name>
        <dbReference type="ChEBI" id="CHEBI:60240"/>
    </cofactor>
    <text evidence="5">Binds 2 divalent metal cations per subunit.</text>
</comment>
<evidence type="ECO:0000313" key="7">
    <source>
        <dbReference type="EMBL" id="CAB0034259.1"/>
    </source>
</evidence>
<dbReference type="EMBL" id="CADCXV010000739">
    <property type="protein sequence ID" value="CAB0034259.1"/>
    <property type="molecule type" value="Genomic_DNA"/>
</dbReference>
<dbReference type="Gene3D" id="3.20.20.140">
    <property type="entry name" value="Metal-dependent hydrolases"/>
    <property type="match status" value="1"/>
</dbReference>
<evidence type="ECO:0000313" key="8">
    <source>
        <dbReference type="Proteomes" id="UP000479190"/>
    </source>
</evidence>
<accession>A0A6H5IEV6</accession>
<dbReference type="Pfam" id="PF02126">
    <property type="entry name" value="PTE"/>
    <property type="match status" value="1"/>
</dbReference>
<name>A0A6H5IEV6_9HYME</name>
<dbReference type="InterPro" id="IPR032466">
    <property type="entry name" value="Metal_Hydrolase"/>
</dbReference>
<keyword evidence="8" id="KW-1185">Reference proteome</keyword>
<comment type="caution">
    <text evidence="6">Lacks conserved residue(s) required for the propagation of feature annotation.</text>
</comment>
<proteinExistence type="inferred from homology"/>
<dbReference type="InterPro" id="IPR017947">
    <property type="entry name" value="AryldialkylPase_Zn-BS"/>
</dbReference>
<dbReference type="AlphaFoldDB" id="A0A6H5IEV6"/>
<reference evidence="7 8" key="1">
    <citation type="submission" date="2020-02" db="EMBL/GenBank/DDBJ databases">
        <authorList>
            <person name="Ferguson B K."/>
        </authorList>
    </citation>
    <scope>NUCLEOTIDE SEQUENCE [LARGE SCALE GENOMIC DNA]</scope>
</reference>
<dbReference type="SUPFAM" id="SSF51556">
    <property type="entry name" value="Metallo-dependent hydrolases"/>
    <property type="match status" value="1"/>
</dbReference>
<dbReference type="Proteomes" id="UP000479190">
    <property type="component" value="Unassembled WGS sequence"/>
</dbReference>
<feature type="binding site" evidence="5">
    <location>
        <position position="168"/>
    </location>
    <ligand>
        <name>a divalent metal cation</name>
        <dbReference type="ChEBI" id="CHEBI:60240"/>
        <label>1</label>
    </ligand>
</feature>
<keyword evidence="2 5" id="KW-0479">Metal-binding</keyword>
<dbReference type="PANTHER" id="PTHR10819:SF3">
    <property type="entry name" value="PHOSPHOTRIESTERASE-RELATED PROTEIN"/>
    <property type="match status" value="1"/>
</dbReference>
<comment type="similarity">
    <text evidence="6">Belongs to the metallo-dependent hydrolases superfamily. Phosphotriesterase family.</text>
</comment>
<feature type="binding site" evidence="5">
    <location>
        <position position="21"/>
    </location>
    <ligand>
        <name>a divalent metal cation</name>
        <dbReference type="ChEBI" id="CHEBI:60240"/>
        <label>1</label>
    </ligand>
</feature>
<dbReference type="OrthoDB" id="9998343at2759"/>
<dbReference type="InterPro" id="IPR001559">
    <property type="entry name" value="Phosphotriesterase"/>
</dbReference>
<evidence type="ECO:0000256" key="2">
    <source>
        <dbReference type="ARBA" id="ARBA00022723"/>
    </source>
</evidence>
<dbReference type="GO" id="GO:0016788">
    <property type="term" value="F:hydrolase activity, acting on ester bonds"/>
    <property type="evidence" value="ECO:0007669"/>
    <property type="project" value="InterPro"/>
</dbReference>
<feature type="binding site" evidence="5">
    <location>
        <position position="168"/>
    </location>
    <ligand>
        <name>a divalent metal cation</name>
        <dbReference type="ChEBI" id="CHEBI:60240"/>
        <label>2</label>
    </ligand>
</feature>
<evidence type="ECO:0000256" key="6">
    <source>
        <dbReference type="PROSITE-ProRule" id="PRU00679"/>
    </source>
</evidence>
<dbReference type="GO" id="GO:0008270">
    <property type="term" value="F:zinc ion binding"/>
    <property type="evidence" value="ECO:0007669"/>
    <property type="project" value="InterPro"/>
</dbReference>
<dbReference type="PROSITE" id="PS01322">
    <property type="entry name" value="PHOSPHOTRIESTERASE_1"/>
    <property type="match status" value="1"/>
</dbReference>
<evidence type="ECO:0000256" key="3">
    <source>
        <dbReference type="ARBA" id="ARBA00022801"/>
    </source>
</evidence>
<sequence length="362" mass="40158">MNAVLGPVAAPKLGRTLTHEHLALNFEKFYLPPPPKLEKFLKGSIGLDNVGVLRQHPHGNRYNLRFDDAESAAAVLEDVQFYGASGGGTICENSSQGLNRQLGLMQRCSRSSGVHVVAGTGFYVALTAPSARTTSEEQMYDLMLEELTIGCRDRDPSTQACKAGFIGEVGSAWPIEDYERRAIRATARLQAELGCPVSFHPGRDRRAPFEIMRVYQEAGGRADKAVMSHLDRTLTRSEDLLEFAELGCYCQQDLFGLEVSYYQLHPETDMPSDAQRIDRVKLLAAEGRLDRALISHDIHTKHRTQLRALSLHRLFVNMVAIKGRKTSSKNPPILSHEFVIQNHADIVSCVAMVFVVGLMVQV</sequence>
<gene>
    <name evidence="7" type="ORF">TBRA_LOCUS6157</name>
</gene>
<evidence type="ECO:0000256" key="4">
    <source>
        <dbReference type="ARBA" id="ARBA00029607"/>
    </source>
</evidence>
<evidence type="ECO:0000256" key="1">
    <source>
        <dbReference type="ARBA" id="ARBA00020475"/>
    </source>
</evidence>
<feature type="binding site" evidence="5">
    <location>
        <position position="229"/>
    </location>
    <ligand>
        <name>a divalent metal cation</name>
        <dbReference type="ChEBI" id="CHEBI:60240"/>
        <label>2</label>
    </ligand>
</feature>